<evidence type="ECO:0000256" key="9">
    <source>
        <dbReference type="SAM" id="MobiDB-lite"/>
    </source>
</evidence>
<evidence type="ECO:0000256" key="4">
    <source>
        <dbReference type="ARBA" id="ARBA00022737"/>
    </source>
</evidence>
<dbReference type="AlphaFoldDB" id="A0A1D8NFD2"/>
<feature type="compositionally biased region" description="Basic and acidic residues" evidence="9">
    <location>
        <begin position="167"/>
        <end position="189"/>
    </location>
</feature>
<dbReference type="GO" id="GO:0005681">
    <property type="term" value="C:spliceosomal complex"/>
    <property type="evidence" value="ECO:0007669"/>
    <property type="project" value="UniProtKB-KW"/>
</dbReference>
<feature type="compositionally biased region" description="Acidic residues" evidence="9">
    <location>
        <begin position="459"/>
        <end position="470"/>
    </location>
</feature>
<organism evidence="12 13">
    <name type="scientific">Yarrowia lipolytica</name>
    <name type="common">Candida lipolytica</name>
    <dbReference type="NCBI Taxonomy" id="4952"/>
    <lineage>
        <taxon>Eukaryota</taxon>
        <taxon>Fungi</taxon>
        <taxon>Dikarya</taxon>
        <taxon>Ascomycota</taxon>
        <taxon>Saccharomycotina</taxon>
        <taxon>Dipodascomycetes</taxon>
        <taxon>Dipodascales</taxon>
        <taxon>Dipodascales incertae sedis</taxon>
        <taxon>Yarrowia</taxon>
    </lineage>
</organism>
<dbReference type="VEuPathDB" id="FungiDB:YALI0_D20086g"/>
<dbReference type="EMBL" id="CP017556">
    <property type="protein sequence ID" value="AOW04348.1"/>
    <property type="molecule type" value="Genomic_DNA"/>
</dbReference>
<accession>A0A1D8NFD2</accession>
<evidence type="ECO:0000259" key="11">
    <source>
        <dbReference type="PROSITE" id="PS51294"/>
    </source>
</evidence>
<dbReference type="FunFam" id="1.10.10.60:FF:000021">
    <property type="entry name" value="CDC5 cell division cycle 5-like"/>
    <property type="match status" value="1"/>
</dbReference>
<keyword evidence="2" id="KW-0507">mRNA processing</keyword>
<dbReference type="CDD" id="cd00167">
    <property type="entry name" value="SANT"/>
    <property type="match status" value="1"/>
</dbReference>
<keyword evidence="5" id="KW-0238">DNA-binding</keyword>
<evidence type="ECO:0000256" key="8">
    <source>
        <dbReference type="ARBA" id="ARBA00034837"/>
    </source>
</evidence>
<keyword evidence="6" id="KW-0508">mRNA splicing</keyword>
<dbReference type="CDD" id="cd11659">
    <property type="entry name" value="SANT_CDC5_II"/>
    <property type="match status" value="1"/>
</dbReference>
<dbReference type="PANTHER" id="PTHR45885">
    <property type="entry name" value="CELL DIVISION CYCLE 5-LIKE PROTEIN"/>
    <property type="match status" value="1"/>
</dbReference>
<feature type="region of interest" description="Disordered" evidence="9">
    <location>
        <begin position="113"/>
        <end position="282"/>
    </location>
</feature>
<evidence type="ECO:0000259" key="10">
    <source>
        <dbReference type="PROSITE" id="PS50090"/>
    </source>
</evidence>
<dbReference type="PROSITE" id="PS51294">
    <property type="entry name" value="HTH_MYB"/>
    <property type="match status" value="2"/>
</dbReference>
<evidence type="ECO:0000256" key="3">
    <source>
        <dbReference type="ARBA" id="ARBA00022728"/>
    </source>
</evidence>
<feature type="region of interest" description="Disordered" evidence="9">
    <location>
        <begin position="376"/>
        <end position="398"/>
    </location>
</feature>
<feature type="domain" description="HTH myb-type" evidence="11">
    <location>
        <begin position="1"/>
        <end position="56"/>
    </location>
</feature>
<feature type="region of interest" description="Disordered" evidence="9">
    <location>
        <begin position="446"/>
        <end position="488"/>
    </location>
</feature>
<dbReference type="Proteomes" id="UP000182444">
    <property type="component" value="Chromosome 1D"/>
</dbReference>
<evidence type="ECO:0000256" key="7">
    <source>
        <dbReference type="ARBA" id="ARBA00023242"/>
    </source>
</evidence>
<dbReference type="Pfam" id="PF11831">
    <property type="entry name" value="Myb_Cef"/>
    <property type="match status" value="1"/>
</dbReference>
<dbReference type="eggNOG" id="KOG0050">
    <property type="taxonomic scope" value="Eukaryota"/>
</dbReference>
<protein>
    <recommendedName>
        <fullName evidence="8">Pre-mRNA-splicing factor CEF1</fullName>
    </recommendedName>
</protein>
<reference evidence="12 13" key="1">
    <citation type="journal article" date="2016" name="PLoS ONE">
        <title>Sequence Assembly of Yarrowia lipolytica Strain W29/CLIB89 Shows Transposable Element Diversity.</title>
        <authorList>
            <person name="Magnan C."/>
            <person name="Yu J."/>
            <person name="Chang I."/>
            <person name="Jahn E."/>
            <person name="Kanomata Y."/>
            <person name="Wu J."/>
            <person name="Zeller M."/>
            <person name="Oakes M."/>
            <person name="Baldi P."/>
            <person name="Sandmeyer S."/>
        </authorList>
    </citation>
    <scope>NUCLEOTIDE SEQUENCE [LARGE SCALE GENOMIC DNA]</scope>
    <source>
        <strain evidence="13">CLIB89(W29)</strain>
    </source>
</reference>
<name>A0A1D8NFD2_YARLL</name>
<dbReference type="InterPro" id="IPR021786">
    <property type="entry name" value="Cdc5p/Cef1_C"/>
</dbReference>
<comment type="similarity">
    <text evidence="1">Belongs to the CEF1 family.</text>
</comment>
<evidence type="ECO:0000313" key="12">
    <source>
        <dbReference type="EMBL" id="AOW04348.1"/>
    </source>
</evidence>
<proteinExistence type="inferred from homology"/>
<dbReference type="GO" id="GO:0003677">
    <property type="term" value="F:DNA binding"/>
    <property type="evidence" value="ECO:0007669"/>
    <property type="project" value="UniProtKB-KW"/>
</dbReference>
<dbReference type="KEGG" id="yli:2911197"/>
<feature type="compositionally biased region" description="Basic and acidic residues" evidence="9">
    <location>
        <begin position="253"/>
        <end position="272"/>
    </location>
</feature>
<dbReference type="Pfam" id="PF13921">
    <property type="entry name" value="Myb_DNA-bind_6"/>
    <property type="match status" value="1"/>
</dbReference>
<dbReference type="GeneID" id="2911197"/>
<sequence length="719" mass="81103">MAYVKGGVWTNVEDEILRAAISKYGLNQWARVSSLLARKTAKQCKARWTEWLDPTIKKIEWSREEDEKLLHLAKIFPAQWRTIAPFVGRTAHQCIQRYERLLAEVAGEVEGEDASAVASAPATEGDQFPETKPARPDAVDMDEDEKEMLSEARARLANTQGKKAKRKDRERMLEDSRRLSQLQKRRELKNAGIDTRLSKRKKNEMDYNADIPFEHKPARGFYSTAEEEHENDSERLQHKQMHRTAADAPGPSQKRDKATLSKEDEEKKKEQQKTASAQRTLQLAQLDLQDQISKRRKLNLPEPQIQDQEMEEIVKLGAQGEALHKRYADGVASSLSGDYDDKIVDDSIRTPQVQQSKVKTTIEEIKAMENRSVLGKRTEEEVDDEAEADKDGFAIPKLPSNKAVTSVSAGSDIGGATPAGMTPIKRDALGLVGSVEATPVSILRQKLASLPKPKNDFEITAEDEEEDEEADKEKKPTDNLPVDKGEQARLKRIAEEQERQEALKTRSQTLQRGLPRATVPEVTYNDAIGQEVVALLREEELRFPNKGDSVALMQSEFSLDDLVDAETLIEMELMEGDEQEVQEEDIKTAALPGTVARSDESEEEFKTRVEIISDQLVETLTSLAETCQTEETALVDKFKAYAKRQATLSKKLTSRWSQLESVEVEIAVFSELARMEEIAIEQRSAALQEEVDWLVKKERAAQDKYRELKVKEQAAKGGH</sequence>
<feature type="region of interest" description="Disordered" evidence="9">
    <location>
        <begin position="403"/>
        <end position="422"/>
    </location>
</feature>
<gene>
    <name evidence="12" type="ORF">YALI1_D25370g</name>
</gene>
<dbReference type="SMART" id="SM00717">
    <property type="entry name" value="SANT"/>
    <property type="match status" value="2"/>
</dbReference>
<dbReference type="InterPro" id="IPR001005">
    <property type="entry name" value="SANT/Myb"/>
</dbReference>
<evidence type="ECO:0000313" key="13">
    <source>
        <dbReference type="Proteomes" id="UP000182444"/>
    </source>
</evidence>
<dbReference type="InterPro" id="IPR047240">
    <property type="entry name" value="SANT_CDC5L_II"/>
</dbReference>
<feature type="domain" description="Myb-like" evidence="10">
    <location>
        <begin position="1"/>
        <end position="52"/>
    </location>
</feature>
<evidence type="ECO:0000256" key="5">
    <source>
        <dbReference type="ARBA" id="ARBA00023125"/>
    </source>
</evidence>
<evidence type="ECO:0000256" key="1">
    <source>
        <dbReference type="ARBA" id="ARBA00010506"/>
    </source>
</evidence>
<feature type="domain" description="HTH myb-type" evidence="11">
    <location>
        <begin position="57"/>
        <end position="106"/>
    </location>
</feature>
<feature type="compositionally biased region" description="Basic and acidic residues" evidence="9">
    <location>
        <begin position="471"/>
        <end position="488"/>
    </location>
</feature>
<dbReference type="InterPro" id="IPR047242">
    <property type="entry name" value="CDC5L/Cef1"/>
</dbReference>
<evidence type="ECO:0000256" key="6">
    <source>
        <dbReference type="ARBA" id="ARBA00023187"/>
    </source>
</evidence>
<dbReference type="GO" id="GO:0000398">
    <property type="term" value="P:mRNA splicing, via spliceosome"/>
    <property type="evidence" value="ECO:0007669"/>
    <property type="project" value="InterPro"/>
</dbReference>
<dbReference type="Gene3D" id="1.10.10.60">
    <property type="entry name" value="Homeodomain-like"/>
    <property type="match status" value="2"/>
</dbReference>
<feature type="domain" description="Myb-like" evidence="10">
    <location>
        <begin position="53"/>
        <end position="102"/>
    </location>
</feature>
<keyword evidence="3" id="KW-0747">Spliceosome</keyword>
<dbReference type="VEuPathDB" id="FungiDB:YALI1_D25370g"/>
<dbReference type="PROSITE" id="PS50090">
    <property type="entry name" value="MYB_LIKE"/>
    <property type="match status" value="2"/>
</dbReference>
<dbReference type="GO" id="GO:0000974">
    <property type="term" value="C:Prp19 complex"/>
    <property type="evidence" value="ECO:0007669"/>
    <property type="project" value="InterPro"/>
</dbReference>
<dbReference type="InterPro" id="IPR009057">
    <property type="entry name" value="Homeodomain-like_sf"/>
</dbReference>
<dbReference type="InterPro" id="IPR017930">
    <property type="entry name" value="Myb_dom"/>
</dbReference>
<keyword evidence="7" id="KW-0539">Nucleus</keyword>
<keyword evidence="4" id="KW-0677">Repeat</keyword>
<evidence type="ECO:0000256" key="2">
    <source>
        <dbReference type="ARBA" id="ARBA00022664"/>
    </source>
</evidence>
<dbReference type="PANTHER" id="PTHR45885:SF1">
    <property type="entry name" value="CELL DIVISION CYCLE 5-LIKE PROTEIN"/>
    <property type="match status" value="1"/>
</dbReference>
<dbReference type="SUPFAM" id="SSF46689">
    <property type="entry name" value="Homeodomain-like"/>
    <property type="match status" value="1"/>
</dbReference>
<dbReference type="RefSeq" id="XP_503057.3">
    <property type="nucleotide sequence ID" value="XM_503057.3"/>
</dbReference>